<accession>A0A8C9V4X2</accession>
<keyword evidence="3" id="KW-1185">Reference proteome</keyword>
<dbReference type="Ensembl" id="ENSSFOT00015022483.2">
    <property type="protein sequence ID" value="ENSSFOP00015022237.2"/>
    <property type="gene ID" value="ENSSFOG00015014312.2"/>
</dbReference>
<name>A0A8C9V4X2_SCLFO</name>
<dbReference type="PANTHER" id="PTHR10424">
    <property type="entry name" value="VIRAL ENVELOPE PROTEIN"/>
    <property type="match status" value="1"/>
</dbReference>
<dbReference type="AlphaFoldDB" id="A0A8C9V4X2"/>
<organism evidence="2 3">
    <name type="scientific">Scleropages formosus</name>
    <name type="common">Asian bonytongue</name>
    <name type="synonym">Osteoglossum formosum</name>
    <dbReference type="NCBI Taxonomy" id="113540"/>
    <lineage>
        <taxon>Eukaryota</taxon>
        <taxon>Metazoa</taxon>
        <taxon>Chordata</taxon>
        <taxon>Craniata</taxon>
        <taxon>Vertebrata</taxon>
        <taxon>Euteleostomi</taxon>
        <taxon>Actinopterygii</taxon>
        <taxon>Neopterygii</taxon>
        <taxon>Teleostei</taxon>
        <taxon>Osteoglossocephala</taxon>
        <taxon>Osteoglossomorpha</taxon>
        <taxon>Osteoglossiformes</taxon>
        <taxon>Osteoglossidae</taxon>
        <taxon>Scleropages</taxon>
    </lineage>
</organism>
<evidence type="ECO:0000313" key="3">
    <source>
        <dbReference type="Proteomes" id="UP000694397"/>
    </source>
</evidence>
<protein>
    <submittedName>
        <fullName evidence="2">Uncharacterized protein</fullName>
    </submittedName>
</protein>
<dbReference type="SUPFAM" id="SSF58069">
    <property type="entry name" value="Virus ectodomain"/>
    <property type="match status" value="1"/>
</dbReference>
<evidence type="ECO:0000256" key="1">
    <source>
        <dbReference type="ARBA" id="ARBA00023157"/>
    </source>
</evidence>
<dbReference type="InterPro" id="IPR018154">
    <property type="entry name" value="TLV/ENV_coat_polyprotein"/>
</dbReference>
<dbReference type="PANTHER" id="PTHR10424:SF73">
    <property type="entry name" value="ENDOGENOUS RETROVIRUS GROUP FC1 ENV POLYPROTEIN-RELATED"/>
    <property type="match status" value="1"/>
</dbReference>
<dbReference type="Proteomes" id="UP000694397">
    <property type="component" value="Chromosome 3"/>
</dbReference>
<keyword evidence="1" id="KW-1015">Disulfide bond</keyword>
<reference evidence="2" key="3">
    <citation type="submission" date="2025-09" db="UniProtKB">
        <authorList>
            <consortium name="Ensembl"/>
        </authorList>
    </citation>
    <scope>IDENTIFICATION</scope>
</reference>
<dbReference type="Gene3D" id="1.10.287.210">
    <property type="match status" value="1"/>
</dbReference>
<reference evidence="2 3" key="1">
    <citation type="submission" date="2019-04" db="EMBL/GenBank/DDBJ databases">
        <authorList>
            <consortium name="Wellcome Sanger Institute Data Sharing"/>
        </authorList>
    </citation>
    <scope>NUCLEOTIDE SEQUENCE [LARGE SCALE GENOMIC DNA]</scope>
</reference>
<dbReference type="OrthoDB" id="9950230at2759"/>
<dbReference type="GeneTree" id="ENSGT00970000193754"/>
<evidence type="ECO:0000313" key="2">
    <source>
        <dbReference type="Ensembl" id="ENSSFOP00015022237.2"/>
    </source>
</evidence>
<reference evidence="2" key="2">
    <citation type="submission" date="2025-08" db="UniProtKB">
        <authorList>
            <consortium name="Ensembl"/>
        </authorList>
    </citation>
    <scope>IDENTIFICATION</scope>
</reference>
<sequence length="108" mass="11980">SVRTGMPLYPLLYLLCDWLNFINVYPLAATDRVAKQNCLALDYLLSAQGGTCAVVNSECYTYIPDNSKHINSLADHIREISTQFHDFHKAKDGGLIGQLSSMLGSWGK</sequence>
<proteinExistence type="predicted"/>